<dbReference type="Gene3D" id="3.10.450.50">
    <property type="match status" value="1"/>
</dbReference>
<dbReference type="Proteomes" id="UP001232725">
    <property type="component" value="Unassembled WGS sequence"/>
</dbReference>
<dbReference type="SUPFAM" id="SSF54427">
    <property type="entry name" value="NTF2-like"/>
    <property type="match status" value="1"/>
</dbReference>
<gene>
    <name evidence="2" type="ORF">Q9R02_02220</name>
</gene>
<feature type="domain" description="SnoaL-like" evidence="1">
    <location>
        <begin position="10"/>
        <end position="123"/>
    </location>
</feature>
<sequence>MTVRTPRELVLEYVAAVGRQAPVDELAAFLTDDFHLLEWPNALTPERSMRNRTQVLKGLEQSHLVVGEQEHTVRRVVADGDTVVVELDWEATSRMDLPHWSVGDRMKARILSVFTVRDGLIAALDSFDSYETQG</sequence>
<dbReference type="InterPro" id="IPR037401">
    <property type="entry name" value="SnoaL-like"/>
</dbReference>
<evidence type="ECO:0000259" key="1">
    <source>
        <dbReference type="Pfam" id="PF12680"/>
    </source>
</evidence>
<protein>
    <submittedName>
        <fullName evidence="2">Nuclear transport factor 2 family protein</fullName>
    </submittedName>
</protein>
<keyword evidence="3" id="KW-1185">Reference proteome</keyword>
<proteinExistence type="predicted"/>
<name>A0ABT9IK49_9MICC</name>
<accession>A0ABT9IK49</accession>
<evidence type="ECO:0000313" key="2">
    <source>
        <dbReference type="EMBL" id="MDP5225963.1"/>
    </source>
</evidence>
<reference evidence="2 3" key="1">
    <citation type="submission" date="2023-08" db="EMBL/GenBank/DDBJ databases">
        <title>Arthrobacter horti sp. nov., isolated from forest soil.</title>
        <authorList>
            <person name="Park M."/>
        </authorList>
    </citation>
    <scope>NUCLEOTIDE SEQUENCE [LARGE SCALE GENOMIC DNA]</scope>
    <source>
        <strain evidence="2 3">YJM1</strain>
    </source>
</reference>
<dbReference type="RefSeq" id="WP_305994996.1">
    <property type="nucleotide sequence ID" value="NZ_JAVALS010000001.1"/>
</dbReference>
<dbReference type="InterPro" id="IPR032710">
    <property type="entry name" value="NTF2-like_dom_sf"/>
</dbReference>
<dbReference type="Pfam" id="PF12680">
    <property type="entry name" value="SnoaL_2"/>
    <property type="match status" value="1"/>
</dbReference>
<dbReference type="EMBL" id="JAVALS010000001">
    <property type="protein sequence ID" value="MDP5225963.1"/>
    <property type="molecule type" value="Genomic_DNA"/>
</dbReference>
<evidence type="ECO:0000313" key="3">
    <source>
        <dbReference type="Proteomes" id="UP001232725"/>
    </source>
</evidence>
<comment type="caution">
    <text evidence="2">The sequence shown here is derived from an EMBL/GenBank/DDBJ whole genome shotgun (WGS) entry which is preliminary data.</text>
</comment>
<organism evidence="2 3">
    <name type="scientific">Arthrobacter horti</name>
    <dbReference type="NCBI Taxonomy" id="3068273"/>
    <lineage>
        <taxon>Bacteria</taxon>
        <taxon>Bacillati</taxon>
        <taxon>Actinomycetota</taxon>
        <taxon>Actinomycetes</taxon>
        <taxon>Micrococcales</taxon>
        <taxon>Micrococcaceae</taxon>
        <taxon>Arthrobacter</taxon>
    </lineage>
</organism>